<organism evidence="1 2">
    <name type="scientific">Entomophthora muscae</name>
    <dbReference type="NCBI Taxonomy" id="34485"/>
    <lineage>
        <taxon>Eukaryota</taxon>
        <taxon>Fungi</taxon>
        <taxon>Fungi incertae sedis</taxon>
        <taxon>Zoopagomycota</taxon>
        <taxon>Entomophthoromycotina</taxon>
        <taxon>Entomophthoromycetes</taxon>
        <taxon>Entomophthorales</taxon>
        <taxon>Entomophthoraceae</taxon>
        <taxon>Entomophthora</taxon>
    </lineage>
</organism>
<proteinExistence type="predicted"/>
<accession>A0ACC2T5C5</accession>
<comment type="caution">
    <text evidence="1">The sequence shown here is derived from an EMBL/GenBank/DDBJ whole genome shotgun (WGS) entry which is preliminary data.</text>
</comment>
<keyword evidence="2" id="KW-1185">Reference proteome</keyword>
<sequence length="305" mass="33520">MHDDPSTSLVAPDTLRSKVRENIPGFVAGIATGLTKLVVGHPFDTIKVRLQTEGPKGRFQGPVHCIRATISKEGFFALYKGSTPPLVGWAITDAIQAGTYTNTKNYLMKEFQLDPSKNYSVHAISGLAAGWASSITSTPMEQIKARLQVQYDGASRRYTGPIDCVKQLVHQRGFFKGLWGGFSASLLLRSHFAILWPTYQYTSRVLESWEVPHFASAIPFFAGGTAATLFWAVGFPSDVVKNRIMSQPIGPGPLQYPSVVATFKIIYQQGGLRGFYRGFLPAILRSFPTNGAALLVYEKVISYFS</sequence>
<reference evidence="1" key="1">
    <citation type="submission" date="2022-04" db="EMBL/GenBank/DDBJ databases">
        <title>Genome of the entomopathogenic fungus Entomophthora muscae.</title>
        <authorList>
            <person name="Elya C."/>
            <person name="Lovett B.R."/>
            <person name="Lee E."/>
            <person name="Macias A.M."/>
            <person name="Hajek A.E."/>
            <person name="De Bivort B.L."/>
            <person name="Kasson M.T."/>
            <person name="De Fine Licht H.H."/>
            <person name="Stajich J.E."/>
        </authorList>
    </citation>
    <scope>NUCLEOTIDE SEQUENCE</scope>
    <source>
        <strain evidence="1">Berkeley</strain>
    </source>
</reference>
<evidence type="ECO:0000313" key="2">
    <source>
        <dbReference type="Proteomes" id="UP001165960"/>
    </source>
</evidence>
<dbReference type="EMBL" id="QTSX02003609">
    <property type="protein sequence ID" value="KAJ9069785.1"/>
    <property type="molecule type" value="Genomic_DNA"/>
</dbReference>
<dbReference type="Proteomes" id="UP001165960">
    <property type="component" value="Unassembled WGS sequence"/>
</dbReference>
<protein>
    <submittedName>
        <fullName evidence="1">Uncharacterized protein</fullName>
    </submittedName>
</protein>
<evidence type="ECO:0000313" key="1">
    <source>
        <dbReference type="EMBL" id="KAJ9069785.1"/>
    </source>
</evidence>
<gene>
    <name evidence="1" type="ORF">DSO57_1015088</name>
</gene>
<name>A0ACC2T5C5_9FUNG</name>